<dbReference type="AlphaFoldDB" id="A0A084IQJ8"/>
<reference evidence="3 4" key="1">
    <citation type="submission" date="2013-03" db="EMBL/GenBank/DDBJ databases">
        <title>Salinisphaera hydrothermalis C41B8 Genome Sequencing.</title>
        <authorList>
            <person name="Li C."/>
            <person name="Lai Q."/>
            <person name="Shao Z."/>
        </authorList>
    </citation>
    <scope>NUCLEOTIDE SEQUENCE [LARGE SCALE GENOMIC DNA]</scope>
    <source>
        <strain evidence="3 4">C41B8</strain>
    </source>
</reference>
<name>A0A084IQJ8_SALHC</name>
<dbReference type="InterPro" id="IPR006076">
    <property type="entry name" value="FAD-dep_OxRdtase"/>
</dbReference>
<dbReference type="PATRIC" id="fig|1304275.5.peg.526"/>
<feature type="domain" description="FAD dependent oxidoreductase" evidence="2">
    <location>
        <begin position="1"/>
        <end position="384"/>
    </location>
</feature>
<dbReference type="Gene3D" id="3.50.50.60">
    <property type="entry name" value="FAD/NAD(P)-binding domain"/>
    <property type="match status" value="1"/>
</dbReference>
<evidence type="ECO:0000313" key="3">
    <source>
        <dbReference type="EMBL" id="KEZ78982.1"/>
    </source>
</evidence>
<gene>
    <name evidence="3" type="ORF">C41B8_02592</name>
</gene>
<dbReference type="SUPFAM" id="SSF51905">
    <property type="entry name" value="FAD/NAD(P)-binding domain"/>
    <property type="match status" value="1"/>
</dbReference>
<dbReference type="eggNOG" id="COG0665">
    <property type="taxonomic scope" value="Bacteria"/>
</dbReference>
<dbReference type="EMBL" id="APNK01000002">
    <property type="protein sequence ID" value="KEZ78982.1"/>
    <property type="molecule type" value="Genomic_DNA"/>
</dbReference>
<protein>
    <submittedName>
        <fullName evidence="3">Oxidoreductase protein</fullName>
    </submittedName>
</protein>
<evidence type="ECO:0000256" key="1">
    <source>
        <dbReference type="ARBA" id="ARBA00023002"/>
    </source>
</evidence>
<dbReference type="STRING" id="1304275.C41B8_02592"/>
<comment type="caution">
    <text evidence="3">The sequence shown here is derived from an EMBL/GenBank/DDBJ whole genome shotgun (WGS) entry which is preliminary data.</text>
</comment>
<dbReference type="Proteomes" id="UP000028302">
    <property type="component" value="Unassembled WGS sequence"/>
</dbReference>
<dbReference type="PANTHER" id="PTHR13847">
    <property type="entry name" value="SARCOSINE DEHYDROGENASE-RELATED"/>
    <property type="match status" value="1"/>
</dbReference>
<sequence length="402" mass="45296">MVGVSIAWHLRLRGREVTLVDRREPGRETSYGNAGLIQREAVKPHPFPRDLSDIWRVLPNRSIDIRYRTGAMFAEANPLWQYWRYSAPKSFARIVPEYASLIQHCTTEHEVMFTAANAEHLIRRDGWLQVFRSSDTFQAELAQAAEFRERFGVTFEALDAAQLHTIEPSLGSCAIGAIHWTNAWSVVDPGALVQAYADDFVARGGRIEKAEARSAEPSGHGWRLDTDRGEHRADDLVLATGPWSPVWLDRLGYRMPMFVMRGYHMHYEPAEGRALNYGVMDFEKGYLLTPKRAGLRLTTGAELNTIDAPARFGQLSAAEEAAREMFALGARKEAEPWKGARPCLADMKPVIGPAHQHENLWFAFGHGHQGFTLGPTTGRLVGELMDGERPIVDMKPFRSDRF</sequence>
<dbReference type="Gene3D" id="3.30.9.10">
    <property type="entry name" value="D-Amino Acid Oxidase, subunit A, domain 2"/>
    <property type="match status" value="1"/>
</dbReference>
<keyword evidence="4" id="KW-1185">Reference proteome</keyword>
<evidence type="ECO:0000313" key="4">
    <source>
        <dbReference type="Proteomes" id="UP000028302"/>
    </source>
</evidence>
<dbReference type="InterPro" id="IPR036188">
    <property type="entry name" value="FAD/NAD-bd_sf"/>
</dbReference>
<keyword evidence="1" id="KW-0560">Oxidoreductase</keyword>
<organism evidence="3 4">
    <name type="scientific">Salinisphaera hydrothermalis (strain C41B8)</name>
    <dbReference type="NCBI Taxonomy" id="1304275"/>
    <lineage>
        <taxon>Bacteria</taxon>
        <taxon>Pseudomonadati</taxon>
        <taxon>Pseudomonadota</taxon>
        <taxon>Gammaproteobacteria</taxon>
        <taxon>Salinisphaerales</taxon>
        <taxon>Salinisphaeraceae</taxon>
        <taxon>Salinisphaera</taxon>
    </lineage>
</organism>
<dbReference type="Pfam" id="PF01266">
    <property type="entry name" value="DAO"/>
    <property type="match status" value="1"/>
</dbReference>
<dbReference type="GO" id="GO:0005737">
    <property type="term" value="C:cytoplasm"/>
    <property type="evidence" value="ECO:0007669"/>
    <property type="project" value="TreeGrafter"/>
</dbReference>
<proteinExistence type="predicted"/>
<dbReference type="GO" id="GO:0016491">
    <property type="term" value="F:oxidoreductase activity"/>
    <property type="evidence" value="ECO:0007669"/>
    <property type="project" value="UniProtKB-KW"/>
</dbReference>
<dbReference type="PANTHER" id="PTHR13847:SF289">
    <property type="entry name" value="GLYCINE OXIDASE"/>
    <property type="match status" value="1"/>
</dbReference>
<evidence type="ECO:0000259" key="2">
    <source>
        <dbReference type="Pfam" id="PF01266"/>
    </source>
</evidence>
<accession>A0A084IQJ8</accession>